<dbReference type="PRINTS" id="PR00625">
    <property type="entry name" value="JDOMAIN"/>
</dbReference>
<comment type="subcellular location">
    <subcellularLocation>
        <location evidence="1">Cell projection</location>
        <location evidence="1">Cilium</location>
        <location evidence="1">Flagellum</location>
    </subcellularLocation>
</comment>
<dbReference type="SUPFAM" id="SSF49493">
    <property type="entry name" value="HSP40/DnaJ peptide-binding domain"/>
    <property type="match status" value="2"/>
</dbReference>
<keyword evidence="5" id="KW-0143">Chaperone</keyword>
<evidence type="ECO:0000256" key="11">
    <source>
        <dbReference type="ARBA" id="ARBA00078669"/>
    </source>
</evidence>
<dbReference type="InterPro" id="IPR001623">
    <property type="entry name" value="DnaJ_domain"/>
</dbReference>
<dbReference type="GO" id="GO:0051087">
    <property type="term" value="F:protein-folding chaperone binding"/>
    <property type="evidence" value="ECO:0007669"/>
    <property type="project" value="TreeGrafter"/>
</dbReference>
<dbReference type="SMART" id="SM00271">
    <property type="entry name" value="DnaJ"/>
    <property type="match status" value="1"/>
</dbReference>
<dbReference type="InterPro" id="IPR036869">
    <property type="entry name" value="J_dom_sf"/>
</dbReference>
<evidence type="ECO:0000256" key="6">
    <source>
        <dbReference type="ARBA" id="ARBA00023273"/>
    </source>
</evidence>
<dbReference type="OMA" id="SSKYVYH"/>
<dbReference type="PANTHER" id="PTHR24078">
    <property type="entry name" value="DNAJ HOMOLOG SUBFAMILY C MEMBER"/>
    <property type="match status" value="1"/>
</dbReference>
<evidence type="ECO:0000256" key="1">
    <source>
        <dbReference type="ARBA" id="ARBA00004230"/>
    </source>
</evidence>
<dbReference type="GO" id="GO:0051082">
    <property type="term" value="F:unfolded protein binding"/>
    <property type="evidence" value="ECO:0007669"/>
    <property type="project" value="InterPro"/>
</dbReference>
<dbReference type="Gene3D" id="1.10.287.110">
    <property type="entry name" value="DnaJ domain"/>
    <property type="match status" value="1"/>
</dbReference>
<dbReference type="Proteomes" id="UP000694892">
    <property type="component" value="Chromosome 2S"/>
</dbReference>
<evidence type="ECO:0000256" key="8">
    <source>
        <dbReference type="ARBA" id="ARBA00064985"/>
    </source>
</evidence>
<dbReference type="Gene3D" id="2.60.260.20">
    <property type="entry name" value="Urease metallochaperone UreE, N-terminal domain"/>
    <property type="match status" value="2"/>
</dbReference>
<proteinExistence type="predicted"/>
<dbReference type="GO" id="GO:0036126">
    <property type="term" value="C:sperm flagellum"/>
    <property type="evidence" value="ECO:0007669"/>
    <property type="project" value="UniProtKB-ARBA"/>
</dbReference>
<evidence type="ECO:0000256" key="3">
    <source>
        <dbReference type="ARBA" id="ARBA00022846"/>
    </source>
</evidence>
<reference evidence="16" key="1">
    <citation type="journal article" date="2016" name="Nature">
        <title>Genome evolution in the allotetraploid frog Xenopus laevis.</title>
        <authorList>
            <person name="Session A.M."/>
            <person name="Uno Y."/>
            <person name="Kwon T."/>
            <person name="Chapman J.A."/>
            <person name="Toyoda A."/>
            <person name="Takahashi S."/>
            <person name="Fukui A."/>
            <person name="Hikosaka A."/>
            <person name="Suzuki A."/>
            <person name="Kondo M."/>
            <person name="van Heeringen S.J."/>
            <person name="Quigley I."/>
            <person name="Heinz S."/>
            <person name="Ogino H."/>
            <person name="Ochi H."/>
            <person name="Hellsten U."/>
            <person name="Lyons J.B."/>
            <person name="Simakov O."/>
            <person name="Putnam N."/>
            <person name="Stites J."/>
            <person name="Kuroki Y."/>
            <person name="Tanaka T."/>
            <person name="Michiue T."/>
            <person name="Watanabe M."/>
            <person name="Bogdanovic O."/>
            <person name="Lister R."/>
            <person name="Georgiou G."/>
            <person name="Paranjpe S.S."/>
            <person name="van Kruijsbergen I."/>
            <person name="Shu S."/>
            <person name="Carlson J."/>
            <person name="Kinoshita T."/>
            <person name="Ohta Y."/>
            <person name="Mawaribuchi S."/>
            <person name="Jenkins J."/>
            <person name="Grimwood J."/>
            <person name="Schmutz J."/>
            <person name="Mitros T."/>
            <person name="Mozaffari S.V."/>
            <person name="Suzuki Y."/>
            <person name="Haramoto Y."/>
            <person name="Yamamoto T.S."/>
            <person name="Takagi C."/>
            <person name="Heald R."/>
            <person name="Miller K."/>
            <person name="Haudenschild C."/>
            <person name="Kitzman J."/>
            <person name="Nakayama T."/>
            <person name="Izutsu Y."/>
            <person name="Robert J."/>
            <person name="Fortriede J."/>
            <person name="Burns K."/>
            <person name="Lotay V."/>
            <person name="Karimi K."/>
            <person name="Yasuoka Y."/>
            <person name="Dichmann D.S."/>
            <person name="Flajnik M.F."/>
            <person name="Houston D.W."/>
            <person name="Shendure J."/>
            <person name="DuPasquier L."/>
            <person name="Vize P.D."/>
            <person name="Zorn A.M."/>
            <person name="Ito M."/>
            <person name="Marcotte E.M."/>
            <person name="Wallingford J.B."/>
            <person name="Ito Y."/>
            <person name="Asashima M."/>
            <person name="Ueno N."/>
            <person name="Matsuda Y."/>
            <person name="Veenstra G.J."/>
            <person name="Fujiyama A."/>
            <person name="Harland R.M."/>
            <person name="Taira M."/>
            <person name="Rokhsar D.S."/>
        </authorList>
    </citation>
    <scope>NUCLEOTIDE SEQUENCE [LARGE SCALE GENOMIC DNA]</scope>
    <source>
        <strain evidence="16">J</strain>
    </source>
</reference>
<evidence type="ECO:0000259" key="14">
    <source>
        <dbReference type="PROSITE" id="PS50076"/>
    </source>
</evidence>
<evidence type="ECO:0000313" key="15">
    <source>
        <dbReference type="EMBL" id="OCT93383.1"/>
    </source>
</evidence>
<accession>A0A974DJX1</accession>
<dbReference type="CDD" id="cd06257">
    <property type="entry name" value="DnaJ"/>
    <property type="match status" value="1"/>
</dbReference>
<dbReference type="FunFam" id="1.10.287.110:FF:000033">
    <property type="entry name" value="dnaJ homolog subfamily B member 13"/>
    <property type="match status" value="1"/>
</dbReference>
<evidence type="ECO:0000256" key="5">
    <source>
        <dbReference type="ARBA" id="ARBA00023186"/>
    </source>
</evidence>
<keyword evidence="3" id="KW-0282">Flagellum</keyword>
<dbReference type="InterPro" id="IPR051339">
    <property type="entry name" value="DnaJ_subfamily_B"/>
</dbReference>
<dbReference type="Pfam" id="PF01556">
    <property type="entry name" value="DnaJ_C"/>
    <property type="match status" value="1"/>
</dbReference>
<evidence type="ECO:0000256" key="9">
    <source>
        <dbReference type="ARBA" id="ARBA00071910"/>
    </source>
</evidence>
<dbReference type="GO" id="GO:0005829">
    <property type="term" value="C:cytosol"/>
    <property type="evidence" value="ECO:0007669"/>
    <property type="project" value="TreeGrafter"/>
</dbReference>
<dbReference type="CDD" id="cd10747">
    <property type="entry name" value="DnaJ_C"/>
    <property type="match status" value="1"/>
</dbReference>
<dbReference type="FunFam" id="2.60.260.20:FF:000002">
    <property type="entry name" value="Dnaj homolog subfamily b member"/>
    <property type="match status" value="1"/>
</dbReference>
<sequence length="316" mass="35587">MGQDYYSVLEITRGAGDADIKKAFRRLALKFHPLKNKEPSAPHRFRQIAEAYDVLSDLSKKATYDKFGEEGLKGGVPLEFGGEEAWTSGYVFHGNPDRTFNEFFGGDNPFADFFSPDGSDVNTGFGGLRGRGAKTQDPPIERDLYLSLEDLFFGCTKKIKISRRVMNDDGLTSSIRDKILSIDVRPGWREGTKITFQNEGDQGPNIIPADIIFLVKEKPHPRFRRQGNDLIYTANIQLGKALTGCTVEVETLDERLLNIPINDIVHPTYHKVVPGEGMRLPKEPNVKGDLIIQFHIHFPEHLTPHKKQLLRKALLV</sequence>
<comment type="subunit">
    <text evidence="8">Homodimer. Component of the axonemal radial spoke complex 1 (RS1), at least composed of spoke head proteins RSPH1, RSPH3, RSPH9 and the cilia-specific component RSPH4A or sperm-specific component RSPH6A, spoke stalk proteins RSPH14, DNAJB13, DYDC1, ROPN1L and NME5, and the anchor protein IQUB. Interacts with SUN5. Interacts with IQUB.</text>
</comment>
<evidence type="ECO:0000256" key="4">
    <source>
        <dbReference type="ARBA" id="ARBA00023069"/>
    </source>
</evidence>
<protein>
    <recommendedName>
        <fullName evidence="9">DnaJ homolog subfamily B member 13</fullName>
    </recommendedName>
    <alternativeName>
        <fullName evidence="12">Testis and spermatogenesis cell-related protein 6</fullName>
    </alternativeName>
    <alternativeName>
        <fullName evidence="13">Testis spermatocyte apoptosis-related gene 6 protein</fullName>
    </alternativeName>
    <alternativeName>
        <fullName evidence="10">Testis spermatogenesis apoptosis-related gene 3 protein</fullName>
    </alternativeName>
    <alternativeName>
        <fullName evidence="11">Testis spermatogenesis apoptosis-related gene 6 protein</fullName>
    </alternativeName>
</protein>
<evidence type="ECO:0000256" key="7">
    <source>
        <dbReference type="ARBA" id="ARBA00056649"/>
    </source>
</evidence>
<evidence type="ECO:0000256" key="10">
    <source>
        <dbReference type="ARBA" id="ARBA00075378"/>
    </source>
</evidence>
<gene>
    <name evidence="15" type="ORF">XELAEV_18016452mg</name>
</gene>
<dbReference type="GO" id="GO:0007017">
    <property type="term" value="P:microtubule-based process"/>
    <property type="evidence" value="ECO:0007669"/>
    <property type="project" value="UniProtKB-ARBA"/>
</dbReference>
<feature type="domain" description="J" evidence="14">
    <location>
        <begin position="4"/>
        <end position="68"/>
    </location>
</feature>
<dbReference type="GO" id="GO:0030030">
    <property type="term" value="P:cell projection organization"/>
    <property type="evidence" value="ECO:0007669"/>
    <property type="project" value="UniProtKB-KW"/>
</dbReference>
<dbReference type="AlphaFoldDB" id="A0A974DJX1"/>
<dbReference type="InterPro" id="IPR018253">
    <property type="entry name" value="DnaJ_domain_CS"/>
</dbReference>
<evidence type="ECO:0000313" key="16">
    <source>
        <dbReference type="Proteomes" id="UP000694892"/>
    </source>
</evidence>
<dbReference type="GO" id="GO:0006457">
    <property type="term" value="P:protein folding"/>
    <property type="evidence" value="ECO:0007669"/>
    <property type="project" value="InterPro"/>
</dbReference>
<evidence type="ECO:0000256" key="12">
    <source>
        <dbReference type="ARBA" id="ARBA00080190"/>
    </source>
</evidence>
<organism evidence="15 16">
    <name type="scientific">Xenopus laevis</name>
    <name type="common">African clawed frog</name>
    <dbReference type="NCBI Taxonomy" id="8355"/>
    <lineage>
        <taxon>Eukaryota</taxon>
        <taxon>Metazoa</taxon>
        <taxon>Chordata</taxon>
        <taxon>Craniata</taxon>
        <taxon>Vertebrata</taxon>
        <taxon>Euteleostomi</taxon>
        <taxon>Amphibia</taxon>
        <taxon>Batrachia</taxon>
        <taxon>Anura</taxon>
        <taxon>Pipoidea</taxon>
        <taxon>Pipidae</taxon>
        <taxon>Xenopodinae</taxon>
        <taxon>Xenopus</taxon>
        <taxon>Xenopus</taxon>
    </lineage>
</organism>
<keyword evidence="4" id="KW-0969">Cilium</keyword>
<evidence type="ECO:0000256" key="13">
    <source>
        <dbReference type="ARBA" id="ARBA00081125"/>
    </source>
</evidence>
<keyword evidence="2" id="KW-0970">Cilium biogenesis/degradation</keyword>
<name>A0A974DJX1_XENLA</name>
<dbReference type="SUPFAM" id="SSF46565">
    <property type="entry name" value="Chaperone J-domain"/>
    <property type="match status" value="1"/>
</dbReference>
<dbReference type="PROSITE" id="PS00636">
    <property type="entry name" value="DNAJ_1"/>
    <property type="match status" value="1"/>
</dbReference>
<evidence type="ECO:0000256" key="2">
    <source>
        <dbReference type="ARBA" id="ARBA00022794"/>
    </source>
</evidence>
<dbReference type="PANTHER" id="PTHR24078:SF519">
    <property type="entry name" value="DNAJ HOMOLOG SUBFAMILY B MEMBER 13"/>
    <property type="match status" value="1"/>
</dbReference>
<keyword evidence="6" id="KW-0966">Cell projection</keyword>
<dbReference type="EMBL" id="CM004469">
    <property type="protein sequence ID" value="OCT93383.1"/>
    <property type="molecule type" value="Genomic_DNA"/>
</dbReference>
<dbReference type="InterPro" id="IPR008971">
    <property type="entry name" value="HSP40/DnaJ_pept-bd"/>
</dbReference>
<dbReference type="Pfam" id="PF00226">
    <property type="entry name" value="DnaJ"/>
    <property type="match status" value="1"/>
</dbReference>
<comment type="function">
    <text evidence="7">Functions as part of axonemal radial spoke complexes that play an important part in the motility of sperm and cilia.</text>
</comment>
<dbReference type="PROSITE" id="PS50076">
    <property type="entry name" value="DNAJ_2"/>
    <property type="match status" value="1"/>
</dbReference>
<dbReference type="InterPro" id="IPR002939">
    <property type="entry name" value="DnaJ_C"/>
</dbReference>
<dbReference type="FunFam" id="2.60.260.20:FF:000006">
    <property type="entry name" value="DnaJ subfamily B member 13"/>
    <property type="match status" value="1"/>
</dbReference>